<dbReference type="PROSITE" id="PS50110">
    <property type="entry name" value="RESPONSE_REGULATORY"/>
    <property type="match status" value="1"/>
</dbReference>
<dbReference type="InterPro" id="IPR058245">
    <property type="entry name" value="NreC/VraR/RcsB-like_REC"/>
</dbReference>
<evidence type="ECO:0000256" key="5">
    <source>
        <dbReference type="PROSITE-ProRule" id="PRU00169"/>
    </source>
</evidence>
<feature type="domain" description="Response regulatory" evidence="7">
    <location>
        <begin position="4"/>
        <end position="124"/>
    </location>
</feature>
<evidence type="ECO:0000259" key="7">
    <source>
        <dbReference type="PROSITE" id="PS50110"/>
    </source>
</evidence>
<dbReference type="InterPro" id="IPR001789">
    <property type="entry name" value="Sig_transdc_resp-reg_receiver"/>
</dbReference>
<dbReference type="SUPFAM" id="SSF52172">
    <property type="entry name" value="CheY-like"/>
    <property type="match status" value="1"/>
</dbReference>
<reference evidence="8 9" key="1">
    <citation type="submission" date="2018-07" db="EMBL/GenBank/DDBJ databases">
        <title>Genome guided investigation of antibiotics producing actinomycetales strain isolated from a Macau mangrove ecosystem.</title>
        <authorList>
            <person name="Hu D."/>
        </authorList>
    </citation>
    <scope>NUCLEOTIDE SEQUENCE [LARGE SCALE GENOMIC DNA]</scope>
    <source>
        <strain evidence="8 9">2297</strain>
    </source>
</reference>
<comment type="caution">
    <text evidence="8">The sequence shown here is derived from an EMBL/GenBank/DDBJ whole genome shotgun (WGS) entry which is preliminary data.</text>
</comment>
<dbReference type="PANTHER" id="PTHR43214:SF24">
    <property type="entry name" value="TRANSCRIPTIONAL REGULATORY PROTEIN NARL-RELATED"/>
    <property type="match status" value="1"/>
</dbReference>
<dbReference type="PANTHER" id="PTHR43214">
    <property type="entry name" value="TWO-COMPONENT RESPONSE REGULATOR"/>
    <property type="match status" value="1"/>
</dbReference>
<dbReference type="PROSITE" id="PS00622">
    <property type="entry name" value="HTH_LUXR_1"/>
    <property type="match status" value="1"/>
</dbReference>
<dbReference type="Pfam" id="PF00072">
    <property type="entry name" value="Response_reg"/>
    <property type="match status" value="1"/>
</dbReference>
<dbReference type="AlphaFoldDB" id="A0A369UT42"/>
<dbReference type="InterPro" id="IPR000792">
    <property type="entry name" value="Tscrpt_reg_LuxR_C"/>
</dbReference>
<dbReference type="Pfam" id="PF00196">
    <property type="entry name" value="GerE"/>
    <property type="match status" value="1"/>
</dbReference>
<dbReference type="OrthoDB" id="9808843at2"/>
<evidence type="ECO:0000259" key="6">
    <source>
        <dbReference type="PROSITE" id="PS50043"/>
    </source>
</evidence>
<evidence type="ECO:0000313" key="8">
    <source>
        <dbReference type="EMBL" id="RDD83922.1"/>
    </source>
</evidence>
<dbReference type="PROSITE" id="PS50043">
    <property type="entry name" value="HTH_LUXR_2"/>
    <property type="match status" value="1"/>
</dbReference>
<gene>
    <name evidence="8" type="ORF">DVZ84_37930</name>
</gene>
<dbReference type="EMBL" id="QQBH01000059">
    <property type="protein sequence ID" value="RDD83922.1"/>
    <property type="molecule type" value="Genomic_DNA"/>
</dbReference>
<evidence type="ECO:0000256" key="1">
    <source>
        <dbReference type="ARBA" id="ARBA00022553"/>
    </source>
</evidence>
<dbReference type="PRINTS" id="PR00038">
    <property type="entry name" value="HTHLUXR"/>
</dbReference>
<keyword evidence="2" id="KW-0805">Transcription regulation</keyword>
<feature type="modified residue" description="4-aspartylphosphate" evidence="5">
    <location>
        <position position="55"/>
    </location>
</feature>
<evidence type="ECO:0000256" key="3">
    <source>
        <dbReference type="ARBA" id="ARBA00023125"/>
    </source>
</evidence>
<dbReference type="Gene3D" id="3.40.50.2300">
    <property type="match status" value="1"/>
</dbReference>
<dbReference type="InterPro" id="IPR011006">
    <property type="entry name" value="CheY-like_superfamily"/>
</dbReference>
<dbReference type="CDD" id="cd06170">
    <property type="entry name" value="LuxR_C_like"/>
    <property type="match status" value="1"/>
</dbReference>
<keyword evidence="3 8" id="KW-0238">DNA-binding</keyword>
<dbReference type="SMART" id="SM00448">
    <property type="entry name" value="REC"/>
    <property type="match status" value="1"/>
</dbReference>
<dbReference type="InterPro" id="IPR016032">
    <property type="entry name" value="Sig_transdc_resp-reg_C-effctor"/>
</dbReference>
<dbReference type="Proteomes" id="UP000253742">
    <property type="component" value="Unassembled WGS sequence"/>
</dbReference>
<dbReference type="GO" id="GO:0003677">
    <property type="term" value="F:DNA binding"/>
    <property type="evidence" value="ECO:0007669"/>
    <property type="project" value="UniProtKB-KW"/>
</dbReference>
<dbReference type="GO" id="GO:0000160">
    <property type="term" value="P:phosphorelay signal transduction system"/>
    <property type="evidence" value="ECO:0007669"/>
    <property type="project" value="InterPro"/>
</dbReference>
<feature type="domain" description="HTH luxR-type" evidence="6">
    <location>
        <begin position="151"/>
        <end position="216"/>
    </location>
</feature>
<keyword evidence="4" id="KW-0804">Transcription</keyword>
<dbReference type="InterPro" id="IPR039420">
    <property type="entry name" value="WalR-like"/>
</dbReference>
<dbReference type="CDD" id="cd17535">
    <property type="entry name" value="REC_NarL-like"/>
    <property type="match status" value="1"/>
</dbReference>
<evidence type="ECO:0000256" key="2">
    <source>
        <dbReference type="ARBA" id="ARBA00023015"/>
    </source>
</evidence>
<dbReference type="SUPFAM" id="SSF46894">
    <property type="entry name" value="C-terminal effector domain of the bipartite response regulators"/>
    <property type="match status" value="1"/>
</dbReference>
<dbReference type="GO" id="GO:0006355">
    <property type="term" value="P:regulation of DNA-templated transcription"/>
    <property type="evidence" value="ECO:0007669"/>
    <property type="project" value="InterPro"/>
</dbReference>
<protein>
    <submittedName>
        <fullName evidence="8">DNA-binding response regulator</fullName>
    </submittedName>
</protein>
<evidence type="ECO:0000313" key="9">
    <source>
        <dbReference type="Proteomes" id="UP000253742"/>
    </source>
</evidence>
<sequence length="219" mass="23752">MSVSVVIADDQEMVRTGFRLILEGQDDISVVGEASDGVEAVELVRRLRPDVCLMDIRMPRLDGLEATKRIRQAPADGSDDTRIVIVTTFDLDEYVYGALRAGANGFVVKNSGPRLLIEAVHAAAGGESLVSPSVTVRLLQHLSSTSPATGDATARARLSPQEHKVVCLVARGRTNNEIAERLTLSLSTVKSHLSRLQDKLDARNRVEIAAWAWENGIVT</sequence>
<dbReference type="SMART" id="SM00421">
    <property type="entry name" value="HTH_LUXR"/>
    <property type="match status" value="1"/>
</dbReference>
<proteinExistence type="predicted"/>
<organism evidence="8 9">
    <name type="scientific">Streptomyces parvulus</name>
    <dbReference type="NCBI Taxonomy" id="146923"/>
    <lineage>
        <taxon>Bacteria</taxon>
        <taxon>Bacillati</taxon>
        <taxon>Actinomycetota</taxon>
        <taxon>Actinomycetes</taxon>
        <taxon>Kitasatosporales</taxon>
        <taxon>Streptomycetaceae</taxon>
        <taxon>Streptomyces</taxon>
    </lineage>
</organism>
<keyword evidence="1 5" id="KW-0597">Phosphoprotein</keyword>
<evidence type="ECO:0000256" key="4">
    <source>
        <dbReference type="ARBA" id="ARBA00023163"/>
    </source>
</evidence>
<name>A0A369UT42_9ACTN</name>
<accession>A0A369UT42</accession>